<dbReference type="InterPro" id="IPR007742">
    <property type="entry name" value="NosD_dom"/>
</dbReference>
<evidence type="ECO:0000259" key="1">
    <source>
        <dbReference type="Pfam" id="PF05048"/>
    </source>
</evidence>
<dbReference type="SMART" id="SM00710">
    <property type="entry name" value="PbH1"/>
    <property type="match status" value="7"/>
</dbReference>
<dbReference type="InterPro" id="IPR006626">
    <property type="entry name" value="PbH1"/>
</dbReference>
<organism evidence="3">
    <name type="scientific">groundwater metagenome</name>
    <dbReference type="NCBI Taxonomy" id="717931"/>
    <lineage>
        <taxon>unclassified sequences</taxon>
        <taxon>metagenomes</taxon>
        <taxon>ecological metagenomes</taxon>
    </lineage>
</organism>
<dbReference type="Pfam" id="PF05048">
    <property type="entry name" value="NosD"/>
    <property type="match status" value="1"/>
</dbReference>
<dbReference type="InterPro" id="IPR022441">
    <property type="entry name" value="Para_beta_helix_rpt-2"/>
</dbReference>
<dbReference type="InterPro" id="IPR012334">
    <property type="entry name" value="Pectin_lyas_fold"/>
</dbReference>
<feature type="domain" description="Periplasmic copper-binding protein NosD beta helix" evidence="1">
    <location>
        <begin position="647"/>
        <end position="752"/>
    </location>
</feature>
<dbReference type="Gene3D" id="2.160.20.10">
    <property type="entry name" value="Single-stranded right-handed beta-helix, Pectin lyase-like"/>
    <property type="match status" value="1"/>
</dbReference>
<dbReference type="AlphaFoldDB" id="A0A098EBU7"/>
<evidence type="ECO:0000313" key="3">
    <source>
        <dbReference type="EMBL" id="CEG12984.1"/>
    </source>
</evidence>
<proteinExistence type="predicted"/>
<reference evidence="3" key="1">
    <citation type="submission" date="2014-09" db="EMBL/GenBank/DDBJ databases">
        <authorList>
            <person name="Probst J Alexander"/>
        </authorList>
    </citation>
    <scope>NUCLEOTIDE SEQUENCE</scope>
</reference>
<dbReference type="NCBIfam" id="TIGR03804">
    <property type="entry name" value="para_beta_helix"/>
    <property type="match status" value="2"/>
</dbReference>
<feature type="domain" description="GLUG" evidence="2">
    <location>
        <begin position="331"/>
        <end position="356"/>
    </location>
</feature>
<dbReference type="Pfam" id="PF07581">
    <property type="entry name" value="Glug"/>
    <property type="match status" value="2"/>
</dbReference>
<sequence length="849" mass="91866">MIRNNSVFNATSSAFSSDRGFESRFENNTCENSYIGINLVLNAEYNYFKNNVIRNSSIGIRFEHWGSDNNNVFKDMNLSNSSQYAVYFESGSGSVNNTFINVTYNLNKEIMLSSSELASKWYLDVNVKDTNGIPISNANVSAYDVNGTLKLFVLTNSNGSIGRQEVVEYINNAGIKTYYTNYTIKITKTEYNNYSTTLNVSDNKFLSVTLLSVCPAGMVGYGTSENPCVITNCTQLQAMNENLSAHYKIGININCSNTINWNAGAGFSPVGHGDVWNVPYIPFTGSLDGNDKNITGLYINGSSSTNAGLFGSMQNAIIRNVHLRVNITGKSNYVGALGGWSQGTVITNCSSTGTVSATLGNVGGLVGRIEGTSIYDSYSEADVFAGGGGGGLVGFCGHLEQDTIERCFATGNVTALGDGAGGLVASINTATIMDCFATGNVLGNNIVGGLIGETNGGNIYNSYATGNVSGNTDVGGLVGQLGRLGGGFYGASGIYDSYSTGCVSGTTNVGGLVGLVGWDSPVVNNSGWWTGSGPTYAIGSISENITYNEANKSAFYSSSHAVYHSTPSWNFKRVWRERDKDYPILKGFEYLFHVDCNCSSCEECNKKLNHTSCSIIILNAGITNQTGTCIDNPLNFNNKIFDCQGYVIDGDDSGNDYGIYLNDRQNNTIKNCIITDFYDGIYLYYYSNNNTLINNTANSNYYGIDLDYHSNNNTLINNTANSNNDSGIILYYSSNNLINFNSVCSNINYDFYSSDWLSSFGSNNTCDKAEKWNDTDATNGGCINKCQFQSIGKATNIFDMVEMLEYLSGDKNFTQLSHHDIQGYYKFVGSGDINLLDVLALIDNIVIEG</sequence>
<dbReference type="InterPro" id="IPR011493">
    <property type="entry name" value="GLUG"/>
</dbReference>
<feature type="domain" description="GLUG" evidence="2">
    <location>
        <begin position="360"/>
        <end position="383"/>
    </location>
</feature>
<dbReference type="Gene3D" id="2.160.20.110">
    <property type="match status" value="2"/>
</dbReference>
<evidence type="ECO:0000259" key="2">
    <source>
        <dbReference type="Pfam" id="PF07581"/>
    </source>
</evidence>
<name>A0A098EBU7_9ZZZZ</name>
<dbReference type="EMBL" id="CCXY01000228">
    <property type="protein sequence ID" value="CEG12984.1"/>
    <property type="molecule type" value="Genomic_DNA"/>
</dbReference>
<protein>
    <submittedName>
        <fullName evidence="3">Uncharacterized protein</fullName>
    </submittedName>
</protein>
<dbReference type="SUPFAM" id="SSF51126">
    <property type="entry name" value="Pectin lyase-like"/>
    <property type="match status" value="1"/>
</dbReference>
<accession>A0A098EBU7</accession>
<dbReference type="InterPro" id="IPR011050">
    <property type="entry name" value="Pectin_lyase_fold/virulence"/>
</dbReference>
<gene>
    <name evidence="3" type="ORF">MSIBF_A3030005</name>
</gene>